<dbReference type="Gene3D" id="3.90.1150.10">
    <property type="entry name" value="Aspartate Aminotransferase, domain 1"/>
    <property type="match status" value="1"/>
</dbReference>
<dbReference type="EC" id="2.6.1.-" evidence="7"/>
<keyword evidence="3 7" id="KW-0032">Aminotransferase</keyword>
<evidence type="ECO:0000256" key="1">
    <source>
        <dbReference type="ARBA" id="ARBA00001933"/>
    </source>
</evidence>
<proteinExistence type="inferred from homology"/>
<dbReference type="AlphaFoldDB" id="I4EFG0"/>
<dbReference type="PROSITE" id="PS00600">
    <property type="entry name" value="AA_TRANSFER_CLASS_3"/>
    <property type="match status" value="1"/>
</dbReference>
<dbReference type="Pfam" id="PF00202">
    <property type="entry name" value="Aminotran_3"/>
    <property type="match status" value="1"/>
</dbReference>
<comment type="cofactor">
    <cofactor evidence="1">
        <name>pyridoxal 5'-phosphate</name>
        <dbReference type="ChEBI" id="CHEBI:597326"/>
    </cofactor>
</comment>
<keyword evidence="8" id="KW-1185">Reference proteome</keyword>
<dbReference type="Gene3D" id="3.40.640.10">
    <property type="entry name" value="Type I PLP-dependent aspartate aminotransferase-like (Major domain)"/>
    <property type="match status" value="1"/>
</dbReference>
<dbReference type="PANTHER" id="PTHR43094:SF1">
    <property type="entry name" value="AMINOTRANSFERASE CLASS-III"/>
    <property type="match status" value="1"/>
</dbReference>
<evidence type="ECO:0000256" key="3">
    <source>
        <dbReference type="ARBA" id="ARBA00022576"/>
    </source>
</evidence>
<dbReference type="FunFam" id="3.40.640.10:FF:000014">
    <property type="entry name" value="Adenosylmethionine-8-amino-7-oxononanoate aminotransferase, probable"/>
    <property type="match status" value="1"/>
</dbReference>
<comment type="similarity">
    <text evidence="2 6">Belongs to the class-III pyridoxal-phosphate-dependent aminotransferase family.</text>
</comment>
<evidence type="ECO:0000313" key="7">
    <source>
        <dbReference type="EMBL" id="CCF83422.1"/>
    </source>
</evidence>
<dbReference type="PIRSF" id="PIRSF000521">
    <property type="entry name" value="Transaminase_4ab_Lys_Orn"/>
    <property type="match status" value="1"/>
</dbReference>
<dbReference type="InterPro" id="IPR015422">
    <property type="entry name" value="PyrdxlP-dep_Trfase_small"/>
</dbReference>
<sequence>MGKTWNTDELVRQDKAHLLHPVSNLHQLQREGPLIFTHGEGVYLWDSDGNRFIDSFAGLWNVNVGHGRKELADVMARQAEELAFSPIYFGLSHPPAIELAAKLSQMFPDPLNHFHFTSGGSESNESAIKFARYYHFLRGKPEKVKVISRLMGYHGIAMGTLSATGVPAYWNGFGPRAPGFIHVTPPYHYRHGEGLTEDEFVDVLVRELEETIAREGAETIAAFMGEPITGAGGLVVPPDRYWPAVAEVLRKHDIALIFDEVITGFGRTGTMFGMQQWGVTPDMVSFAKGITSGYVPLGGVAVSDETFNVLAEPNTNFMHGFTYSGHPVACAVALRNLQIVEEENLVANAAKAGDYLIGELRKLLDRPYVGDVRGRGLMMTVELVADKATKARFDPALNIPGKVQAASRKRRIMARAGNDTITLAPPLTIQQPELDIIATALADSLTEVLG</sequence>
<dbReference type="InterPro" id="IPR015424">
    <property type="entry name" value="PyrdxlP-dep_Trfase"/>
</dbReference>
<dbReference type="EMBL" id="CAGS01000144">
    <property type="protein sequence ID" value="CCF83422.1"/>
    <property type="molecule type" value="Genomic_DNA"/>
</dbReference>
<dbReference type="OrthoDB" id="9807885at2"/>
<dbReference type="InterPro" id="IPR005814">
    <property type="entry name" value="Aminotrans_3"/>
</dbReference>
<protein>
    <submittedName>
        <fullName evidence="7">Uncharacterized aminotransferase y4uB</fullName>
        <ecNumber evidence="7">2.6.1.-</ecNumber>
    </submittedName>
</protein>
<accession>I4EFG0</accession>
<evidence type="ECO:0000256" key="6">
    <source>
        <dbReference type="RuleBase" id="RU003560"/>
    </source>
</evidence>
<dbReference type="GO" id="GO:0008483">
    <property type="term" value="F:transaminase activity"/>
    <property type="evidence" value="ECO:0007669"/>
    <property type="project" value="UniProtKB-KW"/>
</dbReference>
<keyword evidence="5 6" id="KW-0663">Pyridoxal phosphate</keyword>
<dbReference type="InterPro" id="IPR049704">
    <property type="entry name" value="Aminotrans_3_PPA_site"/>
</dbReference>
<name>I4EFG0_9BACT</name>
<dbReference type="RefSeq" id="WP_008476568.1">
    <property type="nucleotide sequence ID" value="NZ_CAGS01000144.1"/>
</dbReference>
<dbReference type="Proteomes" id="UP000004221">
    <property type="component" value="Unassembled WGS sequence"/>
</dbReference>
<reference evidence="7 8" key="1">
    <citation type="journal article" date="2012" name="ISME J.">
        <title>Nitrification expanded: discovery, physiology and genomics of a nitrite-oxidizing bacterium from the phylum Chloroflexi.</title>
        <authorList>
            <person name="Sorokin D.Y."/>
            <person name="Lucker S."/>
            <person name="Vejmelkova D."/>
            <person name="Kostrikina N.A."/>
            <person name="Kleerebezem R."/>
            <person name="Rijpstra W.I."/>
            <person name="Damste J.S."/>
            <person name="Le Paslier D."/>
            <person name="Muyzer G."/>
            <person name="Wagner M."/>
            <person name="van Loosdrecht M.C."/>
            <person name="Daims H."/>
        </authorList>
    </citation>
    <scope>NUCLEOTIDE SEQUENCE [LARGE SCALE GENOMIC DNA]</scope>
    <source>
        <strain evidence="8">none</strain>
    </source>
</reference>
<keyword evidence="4 7" id="KW-0808">Transferase</keyword>
<gene>
    <name evidence="7" type="ORF">NITHO_2280015</name>
</gene>
<evidence type="ECO:0000256" key="5">
    <source>
        <dbReference type="ARBA" id="ARBA00022898"/>
    </source>
</evidence>
<evidence type="ECO:0000256" key="4">
    <source>
        <dbReference type="ARBA" id="ARBA00022679"/>
    </source>
</evidence>
<evidence type="ECO:0000256" key="2">
    <source>
        <dbReference type="ARBA" id="ARBA00008954"/>
    </source>
</evidence>
<dbReference type="GO" id="GO:0030170">
    <property type="term" value="F:pyridoxal phosphate binding"/>
    <property type="evidence" value="ECO:0007669"/>
    <property type="project" value="InterPro"/>
</dbReference>
<comment type="caution">
    <text evidence="7">The sequence shown here is derived from an EMBL/GenBank/DDBJ whole genome shotgun (WGS) entry which is preliminary data.</text>
</comment>
<dbReference type="InterPro" id="IPR015421">
    <property type="entry name" value="PyrdxlP-dep_Trfase_major"/>
</dbReference>
<dbReference type="PANTHER" id="PTHR43094">
    <property type="entry name" value="AMINOTRANSFERASE"/>
    <property type="match status" value="1"/>
</dbReference>
<organism evidence="7 8">
    <name type="scientific">Nitrolancea hollandica Lb</name>
    <dbReference type="NCBI Taxonomy" id="1129897"/>
    <lineage>
        <taxon>Bacteria</taxon>
        <taxon>Pseudomonadati</taxon>
        <taxon>Thermomicrobiota</taxon>
        <taxon>Thermomicrobia</taxon>
        <taxon>Sphaerobacterales</taxon>
        <taxon>Sphaerobacterineae</taxon>
        <taxon>Sphaerobacteraceae</taxon>
        <taxon>Nitrolancea</taxon>
    </lineage>
</organism>
<dbReference type="SUPFAM" id="SSF53383">
    <property type="entry name" value="PLP-dependent transferases"/>
    <property type="match status" value="1"/>
</dbReference>
<evidence type="ECO:0000313" key="8">
    <source>
        <dbReference type="Proteomes" id="UP000004221"/>
    </source>
</evidence>
<dbReference type="CDD" id="cd00610">
    <property type="entry name" value="OAT_like"/>
    <property type="match status" value="1"/>
</dbReference>